<feature type="active site" description="Proton acceptor" evidence="13">
    <location>
        <position position="81"/>
    </location>
</feature>
<dbReference type="RefSeq" id="WP_069642688.1">
    <property type="nucleotide sequence ID" value="NZ_MIJE01000009.1"/>
</dbReference>
<dbReference type="GO" id="GO:0071555">
    <property type="term" value="P:cell wall organization"/>
    <property type="evidence" value="ECO:0007669"/>
    <property type="project" value="UniProtKB-KW"/>
</dbReference>
<dbReference type="Gene3D" id="2.60.410.10">
    <property type="entry name" value="D-Ala-D-Ala carboxypeptidase, C-terminal domain"/>
    <property type="match status" value="1"/>
</dbReference>
<keyword evidence="9" id="KW-0133">Cell shape</keyword>
<keyword evidence="8" id="KW-0378">Hydrolase</keyword>
<reference evidence="17 18" key="1">
    <citation type="submission" date="2016-09" db="EMBL/GenBank/DDBJ databases">
        <title>Draft genome sequence for the type strain of Desulfuribacillus alkaliarsenatis AHT28, an obligately anaerobic, sulfidogenic bacterium isolated from Russian soda lake sediments.</title>
        <authorList>
            <person name="Abin C.A."/>
            <person name="Hollibaugh J.T."/>
        </authorList>
    </citation>
    <scope>NUCLEOTIDE SEQUENCE [LARGE SCALE GENOMIC DNA]</scope>
    <source>
        <strain evidence="17 18">AHT28</strain>
    </source>
</reference>
<dbReference type="Gene3D" id="3.40.710.10">
    <property type="entry name" value="DD-peptidase/beta-lactamase superfamily"/>
    <property type="match status" value="1"/>
</dbReference>
<evidence type="ECO:0000256" key="7">
    <source>
        <dbReference type="ARBA" id="ARBA00022729"/>
    </source>
</evidence>
<comment type="similarity">
    <text evidence="3 15">Belongs to the peptidase S11 family.</text>
</comment>
<dbReference type="GO" id="GO:0009002">
    <property type="term" value="F:serine-type D-Ala-D-Ala carboxypeptidase activity"/>
    <property type="evidence" value="ECO:0007669"/>
    <property type="project" value="UniProtKB-EC"/>
</dbReference>
<evidence type="ECO:0000256" key="3">
    <source>
        <dbReference type="ARBA" id="ARBA00007164"/>
    </source>
</evidence>
<sequence length="428" mass="47741">MRKLFSLLLILALVTAYVPGAYVFAENNQESQPELQQEATEQNVDPLNLQVRSAVLMDVETGQVLYSKNEHVSLPPASVTKVMTMLIVLEAIERGQTSWDDIVTTSDKAHRMTGSQVFLAIGERATVEELFEAIAIYSANDGAVALAEHIAGSEEIFVNLMNEKARELGMRNTRFLNVTGFPYIEQHPNFNDPDGHTMSAMDIAIVSRELVKRYPEAVEYTKIPFATFKNGVDMPTRNNIMLRHDWVDGLKTGFTNEAQFCLAATGVQNGQRLVSVIMGAESDRARQDETLKLLNYGYNNFEKLTMVRGKEDIESTRVEKGKERDVILMAAENLNLVVEKGAEDSYTQVIEIYEDIVAPIEANTVLGQIYYTKDGALVGYPVNLVAKEDVEKGGFFRLLTRGVKDTFVNIFEGIADSILGIFTKDNNE</sequence>
<dbReference type="InterPro" id="IPR037167">
    <property type="entry name" value="Peptidase_S11_C_sf"/>
</dbReference>
<evidence type="ECO:0000256" key="2">
    <source>
        <dbReference type="ARBA" id="ARBA00004752"/>
    </source>
</evidence>
<accession>A0A1E5G3E7</accession>
<gene>
    <name evidence="17" type="ORF">BHF68_14675</name>
</gene>
<keyword evidence="18" id="KW-1185">Reference proteome</keyword>
<dbReference type="PANTHER" id="PTHR21581">
    <property type="entry name" value="D-ALANYL-D-ALANINE CARBOXYPEPTIDASE"/>
    <property type="match status" value="1"/>
</dbReference>
<keyword evidence="7" id="KW-0732">Signal</keyword>
<dbReference type="InterPro" id="IPR015956">
    <property type="entry name" value="Peniciliin-bd_prot_C_sf"/>
</dbReference>
<evidence type="ECO:0000256" key="5">
    <source>
        <dbReference type="ARBA" id="ARBA00022645"/>
    </source>
</evidence>
<evidence type="ECO:0000256" key="13">
    <source>
        <dbReference type="PIRSR" id="PIRSR618044-1"/>
    </source>
</evidence>
<dbReference type="GO" id="GO:0006508">
    <property type="term" value="P:proteolysis"/>
    <property type="evidence" value="ECO:0007669"/>
    <property type="project" value="UniProtKB-KW"/>
</dbReference>
<dbReference type="SUPFAM" id="SSF69189">
    <property type="entry name" value="Penicillin-binding protein associated domain"/>
    <property type="match status" value="1"/>
</dbReference>
<evidence type="ECO:0000256" key="10">
    <source>
        <dbReference type="ARBA" id="ARBA00022984"/>
    </source>
</evidence>
<keyword evidence="11" id="KW-0961">Cell wall biogenesis/degradation</keyword>
<proteinExistence type="inferred from homology"/>
<dbReference type="InterPro" id="IPR001967">
    <property type="entry name" value="Peptidase_S11_N"/>
</dbReference>
<dbReference type="GO" id="GO:0009252">
    <property type="term" value="P:peptidoglycan biosynthetic process"/>
    <property type="evidence" value="ECO:0007669"/>
    <property type="project" value="UniProtKB-UniPathway"/>
</dbReference>
<dbReference type="Pfam" id="PF00768">
    <property type="entry name" value="Peptidase_S11"/>
    <property type="match status" value="1"/>
</dbReference>
<evidence type="ECO:0000256" key="12">
    <source>
        <dbReference type="ARBA" id="ARBA00034000"/>
    </source>
</evidence>
<dbReference type="InterPro" id="IPR018044">
    <property type="entry name" value="Peptidase_S11"/>
</dbReference>
<dbReference type="UniPathway" id="UPA00219"/>
<protein>
    <recommendedName>
        <fullName evidence="4">serine-type D-Ala-D-Ala carboxypeptidase</fullName>
        <ecNumber evidence="4">3.4.16.4</ecNumber>
    </recommendedName>
</protein>
<dbReference type="InterPro" id="IPR012338">
    <property type="entry name" value="Beta-lactam/transpept-like"/>
</dbReference>
<dbReference type="PRINTS" id="PR00725">
    <property type="entry name" value="DADACBPTASE1"/>
</dbReference>
<evidence type="ECO:0000256" key="6">
    <source>
        <dbReference type="ARBA" id="ARBA00022670"/>
    </source>
</evidence>
<evidence type="ECO:0000256" key="9">
    <source>
        <dbReference type="ARBA" id="ARBA00022960"/>
    </source>
</evidence>
<dbReference type="Pfam" id="PF07943">
    <property type="entry name" value="PBP5_C"/>
    <property type="match status" value="1"/>
</dbReference>
<dbReference type="EC" id="3.4.16.4" evidence="4"/>
<keyword evidence="10" id="KW-0573">Peptidoglycan synthesis</keyword>
<comment type="function">
    <text evidence="1">Removes C-terminal D-alanyl residues from sugar-peptide cell wall precursors.</text>
</comment>
<feature type="binding site" evidence="14">
    <location>
        <position position="251"/>
    </location>
    <ligand>
        <name>substrate</name>
    </ligand>
</feature>
<organism evidence="17 18">
    <name type="scientific">Desulfuribacillus alkaliarsenatis</name>
    <dbReference type="NCBI Taxonomy" id="766136"/>
    <lineage>
        <taxon>Bacteria</taxon>
        <taxon>Bacillati</taxon>
        <taxon>Bacillota</taxon>
        <taxon>Desulfuribacillia</taxon>
        <taxon>Desulfuribacillales</taxon>
        <taxon>Desulfuribacillaceae</taxon>
        <taxon>Desulfuribacillus</taxon>
    </lineage>
</organism>
<keyword evidence="5" id="KW-0121">Carboxypeptidase</keyword>
<dbReference type="OrthoDB" id="9791132at2"/>
<feature type="active site" description="Acyl-ester intermediate" evidence="13">
    <location>
        <position position="78"/>
    </location>
</feature>
<dbReference type="InterPro" id="IPR012907">
    <property type="entry name" value="Peptidase_S11_C"/>
</dbReference>
<evidence type="ECO:0000256" key="14">
    <source>
        <dbReference type="PIRSR" id="PIRSR618044-2"/>
    </source>
</evidence>
<evidence type="ECO:0000313" key="18">
    <source>
        <dbReference type="Proteomes" id="UP000094296"/>
    </source>
</evidence>
<evidence type="ECO:0000313" key="17">
    <source>
        <dbReference type="EMBL" id="OEF97600.1"/>
    </source>
</evidence>
<comment type="catalytic activity">
    <reaction evidence="12">
        <text>Preferential cleavage: (Ac)2-L-Lys-D-Ala-|-D-Ala. Also transpeptidation of peptidyl-alanyl moieties that are N-acyl substituents of D-alanine.</text>
        <dbReference type="EC" id="3.4.16.4"/>
    </reaction>
</comment>
<dbReference type="AlphaFoldDB" id="A0A1E5G3E7"/>
<keyword evidence="6" id="KW-0645">Protease</keyword>
<feature type="domain" description="Peptidase S11 D-Ala-D-Ala carboxypeptidase A C-terminal" evidence="16">
    <location>
        <begin position="301"/>
        <end position="392"/>
    </location>
</feature>
<dbReference type="STRING" id="766136.BHF68_14675"/>
<dbReference type="GO" id="GO:0008360">
    <property type="term" value="P:regulation of cell shape"/>
    <property type="evidence" value="ECO:0007669"/>
    <property type="project" value="UniProtKB-KW"/>
</dbReference>
<evidence type="ECO:0000256" key="8">
    <source>
        <dbReference type="ARBA" id="ARBA00022801"/>
    </source>
</evidence>
<feature type="active site" evidence="13">
    <location>
        <position position="138"/>
    </location>
</feature>
<comment type="pathway">
    <text evidence="2">Cell wall biogenesis; peptidoglycan biosynthesis.</text>
</comment>
<evidence type="ECO:0000256" key="4">
    <source>
        <dbReference type="ARBA" id="ARBA00012448"/>
    </source>
</evidence>
<comment type="caution">
    <text evidence="17">The sequence shown here is derived from an EMBL/GenBank/DDBJ whole genome shotgun (WGS) entry which is preliminary data.</text>
</comment>
<dbReference type="PANTHER" id="PTHR21581:SF11">
    <property type="entry name" value="D-ALANYL-D-ALANINE CARBOXYPEPTIDASE DACA"/>
    <property type="match status" value="1"/>
</dbReference>
<dbReference type="SUPFAM" id="SSF56601">
    <property type="entry name" value="beta-lactamase/transpeptidase-like"/>
    <property type="match status" value="1"/>
</dbReference>
<evidence type="ECO:0000259" key="16">
    <source>
        <dbReference type="SMART" id="SM00936"/>
    </source>
</evidence>
<evidence type="ECO:0000256" key="15">
    <source>
        <dbReference type="RuleBase" id="RU004016"/>
    </source>
</evidence>
<evidence type="ECO:0000256" key="1">
    <source>
        <dbReference type="ARBA" id="ARBA00003217"/>
    </source>
</evidence>
<name>A0A1E5G3E7_9FIRM</name>
<evidence type="ECO:0000256" key="11">
    <source>
        <dbReference type="ARBA" id="ARBA00023316"/>
    </source>
</evidence>
<dbReference type="SMART" id="SM00936">
    <property type="entry name" value="PBP5_C"/>
    <property type="match status" value="1"/>
</dbReference>
<dbReference type="EMBL" id="MIJE01000009">
    <property type="protein sequence ID" value="OEF97600.1"/>
    <property type="molecule type" value="Genomic_DNA"/>
</dbReference>
<dbReference type="Proteomes" id="UP000094296">
    <property type="component" value="Unassembled WGS sequence"/>
</dbReference>